<reference evidence="1" key="2">
    <citation type="submission" date="2016-06" db="EMBL/GenBank/DDBJ databases">
        <authorList>
            <person name="Kjaerup R.B."/>
            <person name="Dalgaard T.S."/>
            <person name="Juul-Madsen H.R."/>
        </authorList>
    </citation>
    <scope>NUCLEOTIDE SEQUENCE</scope>
</reference>
<organism evidence="1">
    <name type="scientific">Sulfolobus islandicus filamentous virus 2</name>
    <dbReference type="NCBI Taxonomy" id="1902331"/>
    <lineage>
        <taxon>Viruses</taxon>
        <taxon>Adnaviria</taxon>
        <taxon>Zilligvirae</taxon>
        <taxon>Taleaviricota</taxon>
        <taxon>Tokiviricetes</taxon>
        <taxon>Ligamenvirales</taxon>
        <taxon>Lipothrixviridae</taxon>
        <taxon>Betalipothrixvirus</taxon>
        <taxon>Betalipothrixvirus hveragerdiense</taxon>
        <taxon>Sulfolobus islandicus filamentous virus</taxon>
    </lineage>
</organism>
<gene>
    <name evidence="1" type="primary">SIFV2_gp60</name>
</gene>
<sequence length="158" mass="18992">MISIEDYFRQKDCDYWREYPHSYGKLDVFNKTIQIVGADCGSSALYFLMRGAKYIVQYEKEEHLRKRWEEACKYFNICEKATMKNEWNGEYENVDIFVMDCEGCEEHLNIDMLKKYEQWCVGIHDWTKNRVELMRKMEGTIFTYTSDDGREVTLCKTS</sequence>
<reference evidence="1" key="1">
    <citation type="journal article" date="2014" name="Mol. Microbiol.">
        <title>Inter-viral conflicts that exploit host CRISPR immune systems of Sulfolobus.</title>
        <authorList>
            <person name="Erdmann S."/>
            <person name="Le Moine Bauer S."/>
            <person name="Garrett R.A."/>
        </authorList>
    </citation>
    <scope>NUCLEOTIDE SEQUENCE [LARGE SCALE GENOMIC DNA]</scope>
</reference>
<keyword evidence="1" id="KW-0808">Transferase</keyword>
<dbReference type="GO" id="GO:0016740">
    <property type="term" value="F:transferase activity"/>
    <property type="evidence" value="ECO:0007669"/>
    <property type="project" value="UniProtKB-KW"/>
</dbReference>
<protein>
    <submittedName>
        <fullName evidence="1">Lipothrix-and rudiviral methyl transferase</fullName>
    </submittedName>
</protein>
<proteinExistence type="predicted"/>
<dbReference type="Proteomes" id="UP000223173">
    <property type="component" value="Segment"/>
</dbReference>
<name>A0A1D8BJA9_SIFV</name>
<evidence type="ECO:0000313" key="1">
    <source>
        <dbReference type="EMBL" id="AOS58415.1"/>
    </source>
</evidence>
<dbReference type="EMBL" id="KX467643">
    <property type="protein sequence ID" value="AOS58415.1"/>
    <property type="molecule type" value="Genomic_DNA"/>
</dbReference>
<accession>A0A1D8BJA9</accession>